<reference evidence="3 4" key="2">
    <citation type="submission" date="2018-11" db="EMBL/GenBank/DDBJ databases">
        <authorList>
            <consortium name="Pathogen Informatics"/>
        </authorList>
    </citation>
    <scope>NUCLEOTIDE SEQUENCE [LARGE SCALE GENOMIC DNA]</scope>
</reference>
<evidence type="ECO:0000313" key="4">
    <source>
        <dbReference type="Proteomes" id="UP000270296"/>
    </source>
</evidence>
<proteinExistence type="predicted"/>
<dbReference type="Proteomes" id="UP000270296">
    <property type="component" value="Unassembled WGS sequence"/>
</dbReference>
<gene>
    <name evidence="3" type="ORF">SBAD_LOCUS9775</name>
</gene>
<dbReference type="EMBL" id="UZAM01013147">
    <property type="protein sequence ID" value="VDP25830.1"/>
    <property type="molecule type" value="Genomic_DNA"/>
</dbReference>
<sequence length="142" mass="16120">MIRDVVGESDSTAEDVRKHENHNAMTDGEKDAGTVTVSSSSTQIMEEDLKQKLANLLSLSGSMSRVVAKNLEDARKKRYEFWSSQPVPQFGKILHCYRVCYIFIIILIICIIIFNYIIIMITTASYSTECLCSRLQSFRLLS</sequence>
<keyword evidence="4" id="KW-1185">Reference proteome</keyword>
<accession>A0A183J1M6</accession>
<keyword evidence="2" id="KW-1133">Transmembrane helix</keyword>
<feature type="transmembrane region" description="Helical" evidence="2">
    <location>
        <begin position="99"/>
        <end position="126"/>
    </location>
</feature>
<keyword evidence="2" id="KW-0472">Membrane</keyword>
<protein>
    <submittedName>
        <fullName evidence="5">V-SNARE coiled-coil homology domain-containing protein</fullName>
    </submittedName>
</protein>
<keyword evidence="2" id="KW-0812">Transmembrane</keyword>
<feature type="compositionally biased region" description="Basic and acidic residues" evidence="1">
    <location>
        <begin position="14"/>
        <end position="32"/>
    </location>
</feature>
<organism evidence="5">
    <name type="scientific">Soboliphyme baturini</name>
    <dbReference type="NCBI Taxonomy" id="241478"/>
    <lineage>
        <taxon>Eukaryota</taxon>
        <taxon>Metazoa</taxon>
        <taxon>Ecdysozoa</taxon>
        <taxon>Nematoda</taxon>
        <taxon>Enoplea</taxon>
        <taxon>Dorylaimia</taxon>
        <taxon>Dioctophymatida</taxon>
        <taxon>Dioctophymatoidea</taxon>
        <taxon>Soboliphymatidae</taxon>
        <taxon>Soboliphyme</taxon>
    </lineage>
</organism>
<feature type="region of interest" description="Disordered" evidence="1">
    <location>
        <begin position="1"/>
        <end position="37"/>
    </location>
</feature>
<dbReference type="WBParaSite" id="SBAD_0001012401-mRNA-1">
    <property type="protein sequence ID" value="SBAD_0001012401-mRNA-1"/>
    <property type="gene ID" value="SBAD_0001012401"/>
</dbReference>
<name>A0A183J1M6_9BILA</name>
<evidence type="ECO:0000313" key="5">
    <source>
        <dbReference type="WBParaSite" id="SBAD_0001012401-mRNA-1"/>
    </source>
</evidence>
<dbReference type="AlphaFoldDB" id="A0A183J1M6"/>
<evidence type="ECO:0000256" key="2">
    <source>
        <dbReference type="SAM" id="Phobius"/>
    </source>
</evidence>
<reference evidence="5" key="1">
    <citation type="submission" date="2016-06" db="UniProtKB">
        <authorList>
            <consortium name="WormBaseParasite"/>
        </authorList>
    </citation>
    <scope>IDENTIFICATION</scope>
</reference>
<evidence type="ECO:0000313" key="3">
    <source>
        <dbReference type="EMBL" id="VDP25830.1"/>
    </source>
</evidence>
<evidence type="ECO:0000256" key="1">
    <source>
        <dbReference type="SAM" id="MobiDB-lite"/>
    </source>
</evidence>